<reference evidence="3" key="1">
    <citation type="journal article" date="2019" name="Int. J. Syst. Evol. Microbiol.">
        <title>The Global Catalogue of Microorganisms (GCM) 10K type strain sequencing project: providing services to taxonomists for standard genome sequencing and annotation.</title>
        <authorList>
            <consortium name="The Broad Institute Genomics Platform"/>
            <consortium name="The Broad Institute Genome Sequencing Center for Infectious Disease"/>
            <person name="Wu L."/>
            <person name="Ma J."/>
        </authorList>
    </citation>
    <scope>NUCLEOTIDE SEQUENCE [LARGE SCALE GENOMIC DNA]</scope>
    <source>
        <strain evidence="3">JCM 32206</strain>
    </source>
</reference>
<evidence type="ECO:0000313" key="2">
    <source>
        <dbReference type="EMBL" id="GAA4487161.1"/>
    </source>
</evidence>
<comment type="caution">
    <text evidence="2">The sequence shown here is derived from an EMBL/GenBank/DDBJ whole genome shotgun (WGS) entry which is preliminary data.</text>
</comment>
<protein>
    <submittedName>
        <fullName evidence="2">Uncharacterized protein</fullName>
    </submittedName>
</protein>
<evidence type="ECO:0000313" key="3">
    <source>
        <dbReference type="Proteomes" id="UP001501183"/>
    </source>
</evidence>
<proteinExistence type="predicted"/>
<dbReference type="Proteomes" id="UP001501183">
    <property type="component" value="Unassembled WGS sequence"/>
</dbReference>
<organism evidence="2 3">
    <name type="scientific">Rhodococcus olei</name>
    <dbReference type="NCBI Taxonomy" id="2161675"/>
    <lineage>
        <taxon>Bacteria</taxon>
        <taxon>Bacillati</taxon>
        <taxon>Actinomycetota</taxon>
        <taxon>Actinomycetes</taxon>
        <taxon>Mycobacteriales</taxon>
        <taxon>Nocardiaceae</taxon>
        <taxon>Rhodococcus</taxon>
    </lineage>
</organism>
<accession>A0ABP8PI97</accession>
<name>A0ABP8PI97_9NOCA</name>
<sequence length="99" mass="10231">MPEFAVTVSVGPPGRPPAGFVAAPTAIAGTFERLETTATPVAQFRSRSRLIIRVVSIGSVVVTSTPAPCVDRDGREFAAPGSHSATIPEVLPTEGTVMN</sequence>
<keyword evidence="3" id="KW-1185">Reference proteome</keyword>
<evidence type="ECO:0000256" key="1">
    <source>
        <dbReference type="SAM" id="MobiDB-lite"/>
    </source>
</evidence>
<gene>
    <name evidence="2" type="ORF">GCM10023094_45100</name>
</gene>
<dbReference type="EMBL" id="BAABFB010000066">
    <property type="protein sequence ID" value="GAA4487161.1"/>
    <property type="molecule type" value="Genomic_DNA"/>
</dbReference>
<feature type="region of interest" description="Disordered" evidence="1">
    <location>
        <begin position="77"/>
        <end position="99"/>
    </location>
</feature>